<dbReference type="PROSITE" id="PS00878">
    <property type="entry name" value="ODR_DC_2_1"/>
    <property type="match status" value="1"/>
</dbReference>
<dbReference type="GO" id="GO:0008836">
    <property type="term" value="F:diaminopimelate decarboxylase activity"/>
    <property type="evidence" value="ECO:0007669"/>
    <property type="project" value="TreeGrafter"/>
</dbReference>
<gene>
    <name evidence="9" type="ORF">SAMN06272737_11712</name>
</gene>
<reference evidence="9 10" key="1">
    <citation type="submission" date="2017-06" db="EMBL/GenBank/DDBJ databases">
        <authorList>
            <person name="Kim H.J."/>
            <person name="Triplett B.A."/>
        </authorList>
    </citation>
    <scope>NUCLEOTIDE SEQUENCE [LARGE SCALE GENOMIC DNA]</scope>
    <source>
        <strain evidence="9 10">DSM 44272</strain>
    </source>
</reference>
<evidence type="ECO:0000256" key="5">
    <source>
        <dbReference type="PIRSR" id="PIRSR600183-50"/>
    </source>
</evidence>
<dbReference type="InterPro" id="IPR022657">
    <property type="entry name" value="De-COase2_CS"/>
</dbReference>
<evidence type="ECO:0000259" key="8">
    <source>
        <dbReference type="Pfam" id="PF02784"/>
    </source>
</evidence>
<dbReference type="InterPro" id="IPR009006">
    <property type="entry name" value="Ala_racemase/Decarboxylase_C"/>
</dbReference>
<dbReference type="GO" id="GO:0009089">
    <property type="term" value="P:lysine biosynthetic process via diaminopimelate"/>
    <property type="evidence" value="ECO:0007669"/>
    <property type="project" value="TreeGrafter"/>
</dbReference>
<evidence type="ECO:0000256" key="1">
    <source>
        <dbReference type="ARBA" id="ARBA00001933"/>
    </source>
</evidence>
<dbReference type="PANTHER" id="PTHR43727">
    <property type="entry name" value="DIAMINOPIMELATE DECARBOXYLASE"/>
    <property type="match status" value="1"/>
</dbReference>
<dbReference type="Pfam" id="PF00278">
    <property type="entry name" value="Orn_DAP_Arg_deC"/>
    <property type="match status" value="1"/>
</dbReference>
<dbReference type="Gene3D" id="2.40.37.10">
    <property type="entry name" value="Lyase, Ornithine Decarboxylase, Chain A, domain 1"/>
    <property type="match status" value="1"/>
</dbReference>
<dbReference type="PANTHER" id="PTHR43727:SF2">
    <property type="entry name" value="GROUP IV DECARBOXYLASE"/>
    <property type="match status" value="1"/>
</dbReference>
<feature type="active site" description="Proton donor" evidence="5">
    <location>
        <position position="366"/>
    </location>
</feature>
<evidence type="ECO:0000313" key="10">
    <source>
        <dbReference type="Proteomes" id="UP000198403"/>
    </source>
</evidence>
<dbReference type="InterPro" id="IPR000183">
    <property type="entry name" value="Orn/DAP/Arg_de-COase"/>
</dbReference>
<keyword evidence="10" id="KW-1185">Reference proteome</keyword>
<dbReference type="Pfam" id="PF02784">
    <property type="entry name" value="Orn_Arg_deC_N"/>
    <property type="match status" value="1"/>
</dbReference>
<dbReference type="Gene3D" id="3.20.20.10">
    <property type="entry name" value="Alanine racemase"/>
    <property type="match status" value="1"/>
</dbReference>
<sequence length="436" mass="45298">MLSPPSAAGTDCAHVLPPTALPPAIRHLLHARTRAETVSGYVYDPRVAAARARALRAVLPPWASLFFAAKANGFPAVLAALAGSGGVDGFEVASRAEADAARAALLAAGRSPRLLAAGPAKAPALLDALLDAGTEVVHVESPLELVRLSAVAQARGRTVRVGLRVNPAAVGVRGTLAMGGRPAPFGVPEPDVPEVLALARSLPGLDVAGFHVHAVCGNRDARAHAAYVGWCLDWAARTARQHGVDLRWVDVGGGLGVAYGGEDPLDVDLLGEELHRLTPPAGVEVALEPGRWLVADCGWYAAEVVDVKHSYGTAYVLVRGGIGGFALPGTEDFPFALTVLPVEDWPSALPRPELRDVPVTVVGELCTPEDVLVRDVVVNRVRAGDLVVIPQAGAYGWEFALQSFLGHPPATRDVVVPGADIPPAPPVLAPVLEVVP</sequence>
<keyword evidence="2" id="KW-0210">Decarboxylase</keyword>
<organism evidence="9 10">
    <name type="scientific">Blastococcus mobilis</name>
    <dbReference type="NCBI Taxonomy" id="1938746"/>
    <lineage>
        <taxon>Bacteria</taxon>
        <taxon>Bacillati</taxon>
        <taxon>Actinomycetota</taxon>
        <taxon>Actinomycetes</taxon>
        <taxon>Geodermatophilales</taxon>
        <taxon>Geodermatophilaceae</taxon>
        <taxon>Blastococcus</taxon>
    </lineage>
</organism>
<protein>
    <submittedName>
        <fullName evidence="9">Diaminopimelate decarboxylase</fullName>
    </submittedName>
</protein>
<dbReference type="InterPro" id="IPR022643">
    <property type="entry name" value="De-COase2_C"/>
</dbReference>
<evidence type="ECO:0000256" key="3">
    <source>
        <dbReference type="ARBA" id="ARBA00022898"/>
    </source>
</evidence>
<evidence type="ECO:0000256" key="6">
    <source>
        <dbReference type="RuleBase" id="RU003737"/>
    </source>
</evidence>
<evidence type="ECO:0000256" key="2">
    <source>
        <dbReference type="ARBA" id="ARBA00022793"/>
    </source>
</evidence>
<comment type="similarity">
    <text evidence="6">Belongs to the Orn/Lys/Arg decarboxylase class-II family.</text>
</comment>
<proteinExistence type="inferred from homology"/>
<accession>A0A238Y298</accession>
<dbReference type="PROSITE" id="PS00879">
    <property type="entry name" value="ODR_DC_2_2"/>
    <property type="match status" value="1"/>
</dbReference>
<keyword evidence="3 5" id="KW-0663">Pyridoxal phosphate</keyword>
<dbReference type="Proteomes" id="UP000198403">
    <property type="component" value="Unassembled WGS sequence"/>
</dbReference>
<dbReference type="SUPFAM" id="SSF50621">
    <property type="entry name" value="Alanine racemase C-terminal domain-like"/>
    <property type="match status" value="1"/>
</dbReference>
<evidence type="ECO:0000256" key="4">
    <source>
        <dbReference type="ARBA" id="ARBA00023239"/>
    </source>
</evidence>
<comment type="cofactor">
    <cofactor evidence="1 5">
        <name>pyridoxal 5'-phosphate</name>
        <dbReference type="ChEBI" id="CHEBI:597326"/>
    </cofactor>
</comment>
<dbReference type="RefSeq" id="WP_217899325.1">
    <property type="nucleotide sequence ID" value="NZ_FZNO01000017.1"/>
</dbReference>
<name>A0A238Y298_9ACTN</name>
<dbReference type="InterPro" id="IPR022644">
    <property type="entry name" value="De-COase2_N"/>
</dbReference>
<dbReference type="EMBL" id="FZNO01000017">
    <property type="protein sequence ID" value="SNR64694.1"/>
    <property type="molecule type" value="Genomic_DNA"/>
</dbReference>
<keyword evidence="4" id="KW-0456">Lyase</keyword>
<dbReference type="InterPro" id="IPR029066">
    <property type="entry name" value="PLP-binding_barrel"/>
</dbReference>
<dbReference type="AlphaFoldDB" id="A0A238Y298"/>
<dbReference type="SUPFAM" id="SSF51419">
    <property type="entry name" value="PLP-binding barrel"/>
    <property type="match status" value="1"/>
</dbReference>
<feature type="domain" description="Orn/DAP/Arg decarboxylase 2 N-terminal" evidence="8">
    <location>
        <begin position="51"/>
        <end position="295"/>
    </location>
</feature>
<feature type="modified residue" description="N6-(pyridoxal phosphate)lysine" evidence="5">
    <location>
        <position position="70"/>
    </location>
</feature>
<evidence type="ECO:0000313" key="9">
    <source>
        <dbReference type="EMBL" id="SNR64694.1"/>
    </source>
</evidence>
<dbReference type="InterPro" id="IPR022653">
    <property type="entry name" value="De-COase2_pyr-phos_BS"/>
</dbReference>
<feature type="domain" description="Orn/DAP/Arg decarboxylase 2 C-terminal" evidence="7">
    <location>
        <begin position="41"/>
        <end position="393"/>
    </location>
</feature>
<evidence type="ECO:0000259" key="7">
    <source>
        <dbReference type="Pfam" id="PF00278"/>
    </source>
</evidence>
<dbReference type="PRINTS" id="PR01179">
    <property type="entry name" value="ODADCRBXLASE"/>
</dbReference>